<dbReference type="InterPro" id="IPR029063">
    <property type="entry name" value="SAM-dependent_MTases_sf"/>
</dbReference>
<comment type="caution">
    <text evidence="2">The sequence shown here is derived from an EMBL/GenBank/DDBJ whole genome shotgun (WGS) entry which is preliminary data.</text>
</comment>
<proteinExistence type="predicted"/>
<organism evidence="2 3">
    <name type="scientific">Endocarpon pusillum</name>
    <dbReference type="NCBI Taxonomy" id="364733"/>
    <lineage>
        <taxon>Eukaryota</taxon>
        <taxon>Fungi</taxon>
        <taxon>Dikarya</taxon>
        <taxon>Ascomycota</taxon>
        <taxon>Pezizomycotina</taxon>
        <taxon>Eurotiomycetes</taxon>
        <taxon>Chaetothyriomycetidae</taxon>
        <taxon>Verrucariales</taxon>
        <taxon>Verrucariaceae</taxon>
        <taxon>Endocarpon</taxon>
    </lineage>
</organism>
<protein>
    <recommendedName>
        <fullName evidence="1">Methyltransferase domain-containing protein</fullName>
    </recommendedName>
</protein>
<dbReference type="OrthoDB" id="5538558at2759"/>
<accession>A0A8H7AJ62</accession>
<evidence type="ECO:0000313" key="3">
    <source>
        <dbReference type="Proteomes" id="UP000606974"/>
    </source>
</evidence>
<dbReference type="Gene3D" id="3.40.50.150">
    <property type="entry name" value="Vaccinia Virus protein VP39"/>
    <property type="match status" value="1"/>
</dbReference>
<evidence type="ECO:0000259" key="1">
    <source>
        <dbReference type="Pfam" id="PF13649"/>
    </source>
</evidence>
<dbReference type="Proteomes" id="UP000606974">
    <property type="component" value="Unassembled WGS sequence"/>
</dbReference>
<evidence type="ECO:0000313" key="2">
    <source>
        <dbReference type="EMBL" id="KAF7508011.1"/>
    </source>
</evidence>
<dbReference type="Pfam" id="PF13649">
    <property type="entry name" value="Methyltransf_25"/>
    <property type="match status" value="1"/>
</dbReference>
<dbReference type="SUPFAM" id="SSF53335">
    <property type="entry name" value="S-adenosyl-L-methionine-dependent methyltransferases"/>
    <property type="match status" value="1"/>
</dbReference>
<sequence>MSGPSVPKNKSPSASSVSLSHILVRRSGRLFFRDSTIPYPLPCDLAEIHRQTLRSMVLMQVFDAPYCAPYFEDNPPRRVLEVACGSGTWSTACHDYIGRDSSTSFTGLDILPLAPDLSKAGLKWQFVQHDLREQPLPFADGSFDFVFVKDTSLCTSAASLQAEPLAELLRVLKSGGTLEVWDSDYIVRTLLPNPPIAPGLSEEQLDQAEETATYTISAATPFAQAQNQYLQDYNAWATKAFEKRRLTGVPCAFIGMAFSAETESFRDYGSRRIAIPLSEVRWEKDPHVRKGSIGRAESSEDSRPRARILNPDQLALRRTALNTIVQMIEGLEPMLMEASGKSKDEWDRWWAAMITDLLHDEGTANGECLEVGAWWGQKI</sequence>
<dbReference type="EMBL" id="JAACFV010000060">
    <property type="protein sequence ID" value="KAF7508011.1"/>
    <property type="molecule type" value="Genomic_DNA"/>
</dbReference>
<dbReference type="CDD" id="cd02440">
    <property type="entry name" value="AdoMet_MTases"/>
    <property type="match status" value="1"/>
</dbReference>
<dbReference type="PANTHER" id="PTHR43591:SF100">
    <property type="entry name" value="SAM BINDING MOTIF CONTAINING PROTEIN (AFU_ORTHOLOGUE AFUA_4G12760)"/>
    <property type="match status" value="1"/>
</dbReference>
<reference evidence="2" key="1">
    <citation type="submission" date="2020-02" db="EMBL/GenBank/DDBJ databases">
        <authorList>
            <person name="Palmer J.M."/>
        </authorList>
    </citation>
    <scope>NUCLEOTIDE SEQUENCE</scope>
    <source>
        <strain evidence="2">EPUS1.4</strain>
        <tissue evidence="2">Thallus</tissue>
    </source>
</reference>
<name>A0A8H7AJ62_9EURO</name>
<dbReference type="InterPro" id="IPR041698">
    <property type="entry name" value="Methyltransf_25"/>
</dbReference>
<dbReference type="GO" id="GO:0008168">
    <property type="term" value="F:methyltransferase activity"/>
    <property type="evidence" value="ECO:0007669"/>
    <property type="project" value="TreeGrafter"/>
</dbReference>
<feature type="domain" description="Methyltransferase" evidence="1">
    <location>
        <begin position="79"/>
        <end position="176"/>
    </location>
</feature>
<dbReference type="PANTHER" id="PTHR43591">
    <property type="entry name" value="METHYLTRANSFERASE"/>
    <property type="match status" value="1"/>
</dbReference>
<gene>
    <name evidence="2" type="ORF">GJ744_009908</name>
</gene>
<keyword evidence="3" id="KW-1185">Reference proteome</keyword>
<dbReference type="AlphaFoldDB" id="A0A8H7AJ62"/>